<name>A0ABT1Q6A1_9ACTN</name>
<dbReference type="RefSeq" id="WP_255923415.1">
    <property type="nucleotide sequence ID" value="NZ_JANFNG010000034.1"/>
</dbReference>
<evidence type="ECO:0008006" key="4">
    <source>
        <dbReference type="Google" id="ProtNLM"/>
    </source>
</evidence>
<evidence type="ECO:0000313" key="2">
    <source>
        <dbReference type="EMBL" id="MCQ4084350.1"/>
    </source>
</evidence>
<dbReference type="Proteomes" id="UP001057702">
    <property type="component" value="Unassembled WGS sequence"/>
</dbReference>
<reference evidence="2" key="1">
    <citation type="submission" date="2022-06" db="EMBL/GenBank/DDBJ databases">
        <title>Draft genome sequence of Streptomyces sp. RB6PN25 isolated from peat swamp forest in Thailand.</title>
        <authorList>
            <person name="Duangmal K."/>
            <person name="Klaysubun C."/>
        </authorList>
    </citation>
    <scope>NUCLEOTIDE SEQUENCE</scope>
    <source>
        <strain evidence="2">RB6PN25</strain>
    </source>
</reference>
<evidence type="ECO:0000256" key="1">
    <source>
        <dbReference type="SAM" id="SignalP"/>
    </source>
</evidence>
<proteinExistence type="predicted"/>
<evidence type="ECO:0000313" key="3">
    <source>
        <dbReference type="Proteomes" id="UP001057702"/>
    </source>
</evidence>
<organism evidence="2 3">
    <name type="scientific">Streptomyces humicola</name>
    <dbReference type="NCBI Taxonomy" id="2953240"/>
    <lineage>
        <taxon>Bacteria</taxon>
        <taxon>Bacillati</taxon>
        <taxon>Actinomycetota</taxon>
        <taxon>Actinomycetes</taxon>
        <taxon>Kitasatosporales</taxon>
        <taxon>Streptomycetaceae</taxon>
        <taxon>Streptomyces</taxon>
    </lineage>
</organism>
<sequence>MTRDRIVTVVACCVAVAAVTGAVAVNAVDSSRIAGKDRAVQAARAETRAADAKAAKPITVTKVVQNPIFGKSVLLGIHAAGQITSGGVYDNASTTPDTTPDDQTCSTEYADDASASNITIDRQQYMNACENNVYATARQDPGK</sequence>
<keyword evidence="3" id="KW-1185">Reference proteome</keyword>
<feature type="chain" id="PRO_5046979055" description="Secreted protein" evidence="1">
    <location>
        <begin position="28"/>
        <end position="143"/>
    </location>
</feature>
<protein>
    <recommendedName>
        <fullName evidence="4">Secreted protein</fullName>
    </recommendedName>
</protein>
<dbReference type="EMBL" id="JANFNG010000034">
    <property type="protein sequence ID" value="MCQ4084350.1"/>
    <property type="molecule type" value="Genomic_DNA"/>
</dbReference>
<comment type="caution">
    <text evidence="2">The sequence shown here is derived from an EMBL/GenBank/DDBJ whole genome shotgun (WGS) entry which is preliminary data.</text>
</comment>
<keyword evidence="1" id="KW-0732">Signal</keyword>
<accession>A0ABT1Q6A1</accession>
<feature type="signal peptide" evidence="1">
    <location>
        <begin position="1"/>
        <end position="27"/>
    </location>
</feature>
<gene>
    <name evidence="2" type="ORF">NGB36_28155</name>
</gene>